<protein>
    <recommendedName>
        <fullName evidence="3">histidine kinase</fullName>
        <ecNumber evidence="3">2.7.13.3</ecNumber>
    </recommendedName>
</protein>
<dbReference type="SMART" id="SM00387">
    <property type="entry name" value="HATPase_c"/>
    <property type="match status" value="1"/>
</dbReference>
<reference evidence="17 18" key="1">
    <citation type="journal article" date="2019" name="Indoor Air">
        <title>Impacts of indoor surface finishes on bacterial viability.</title>
        <authorList>
            <person name="Hu J."/>
            <person name="Maamar S.B."/>
            <person name="Glawe A.J."/>
            <person name="Gottel N."/>
            <person name="Gilbert J.A."/>
            <person name="Hartmann E.M."/>
        </authorList>
    </citation>
    <scope>NUCLEOTIDE SEQUENCE [LARGE SCALE GENOMIC DNA]</scope>
    <source>
        <strain evidence="17 18">AF060A6</strain>
    </source>
</reference>
<evidence type="ECO:0000259" key="15">
    <source>
        <dbReference type="PROSITE" id="PS50109"/>
    </source>
</evidence>
<evidence type="ECO:0000256" key="2">
    <source>
        <dbReference type="ARBA" id="ARBA00004651"/>
    </source>
</evidence>
<evidence type="ECO:0000256" key="9">
    <source>
        <dbReference type="ARBA" id="ARBA00022777"/>
    </source>
</evidence>
<keyword evidence="4" id="KW-1003">Cell membrane</keyword>
<dbReference type="SMART" id="SM00304">
    <property type="entry name" value="HAMP"/>
    <property type="match status" value="1"/>
</dbReference>
<dbReference type="PANTHER" id="PTHR45528:SF1">
    <property type="entry name" value="SENSOR HISTIDINE KINASE CPXA"/>
    <property type="match status" value="1"/>
</dbReference>
<keyword evidence="9 17" id="KW-0418">Kinase</keyword>
<dbReference type="InterPro" id="IPR036097">
    <property type="entry name" value="HisK_dim/P_sf"/>
</dbReference>
<dbReference type="InterPro" id="IPR004358">
    <property type="entry name" value="Sig_transdc_His_kin-like_C"/>
</dbReference>
<dbReference type="InterPro" id="IPR003660">
    <property type="entry name" value="HAMP_dom"/>
</dbReference>
<dbReference type="PRINTS" id="PR00344">
    <property type="entry name" value="BCTRLSENSOR"/>
</dbReference>
<evidence type="ECO:0000256" key="10">
    <source>
        <dbReference type="ARBA" id="ARBA00022840"/>
    </source>
</evidence>
<dbReference type="CDD" id="cd06225">
    <property type="entry name" value="HAMP"/>
    <property type="match status" value="1"/>
</dbReference>
<evidence type="ECO:0000256" key="1">
    <source>
        <dbReference type="ARBA" id="ARBA00000085"/>
    </source>
</evidence>
<keyword evidence="12" id="KW-0902">Two-component regulatory system</keyword>
<keyword evidence="7 14" id="KW-0812">Transmembrane</keyword>
<evidence type="ECO:0000256" key="8">
    <source>
        <dbReference type="ARBA" id="ARBA00022741"/>
    </source>
</evidence>
<dbReference type="Gene3D" id="6.10.340.10">
    <property type="match status" value="1"/>
</dbReference>
<sequence>MKIKQWLMISFFTVMLLPVVALYILYVSLSNLDEKQAFVEYVEMTTKMEEIESHLLNPKLYQLQPEEQFESVQALTNESIKITLYRSDGVVVFSSLPSVGSYGFSTINIEQVYRNLNDLQKNSRTYTLKKPVVGDDDVVGIFEISIAREDWVDGVTNRYMFLGVSFSIFMVLLYIIVVILLNRKLNRPLGYLQEQMTAFANGEKLSNQTKESNDEIGDLIKHFWEMKAQIEQTQDALAKQQKEKEFIVASLSHDLKTPLTVIRAYTEALQNGDTLSEQERLEYKDILFEKLEYMKRMLDDLTMYTALQSSKQRTELVEVEGEEYFDMLLSGYDEPCNRKGISLVVTQAVKKTYELDPKQMVRVVDNIMGNAIRHTEKGNRIWLAAISSDTQLPHWVFNEFCDDIEVWRKNGTVILIQNGGKGIPKEQLDKVFQPFYQAEGARNNGGSSGLGLSISKMLMEQQNGKIGIWSAEKEGTLLACWMKEGRE</sequence>
<dbReference type="GO" id="GO:0005524">
    <property type="term" value="F:ATP binding"/>
    <property type="evidence" value="ECO:0007669"/>
    <property type="project" value="UniProtKB-KW"/>
</dbReference>
<dbReference type="InterPro" id="IPR005467">
    <property type="entry name" value="His_kinase_dom"/>
</dbReference>
<dbReference type="InterPro" id="IPR036890">
    <property type="entry name" value="HATPase_C_sf"/>
</dbReference>
<dbReference type="CDD" id="cd00075">
    <property type="entry name" value="HATPase"/>
    <property type="match status" value="1"/>
</dbReference>
<comment type="catalytic activity">
    <reaction evidence="1">
        <text>ATP + protein L-histidine = ADP + protein N-phospho-L-histidine.</text>
        <dbReference type="EC" id="2.7.13.3"/>
    </reaction>
</comment>
<dbReference type="SUPFAM" id="SSF47384">
    <property type="entry name" value="Homodimeric domain of signal transducing histidine kinase"/>
    <property type="match status" value="1"/>
</dbReference>
<dbReference type="PROSITE" id="PS50109">
    <property type="entry name" value="HIS_KIN"/>
    <property type="match status" value="1"/>
</dbReference>
<keyword evidence="6" id="KW-0808">Transferase</keyword>
<keyword evidence="5" id="KW-0597">Phosphoprotein</keyword>
<dbReference type="STRING" id="1033734.GCA_000285535_01309"/>
<dbReference type="InterPro" id="IPR003661">
    <property type="entry name" value="HisK_dim/P_dom"/>
</dbReference>
<dbReference type="SUPFAM" id="SSF55874">
    <property type="entry name" value="ATPase domain of HSP90 chaperone/DNA topoisomerase II/histidine kinase"/>
    <property type="match status" value="1"/>
</dbReference>
<dbReference type="Gene3D" id="3.30.565.10">
    <property type="entry name" value="Histidine kinase-like ATPase, C-terminal domain"/>
    <property type="match status" value="1"/>
</dbReference>
<dbReference type="OrthoDB" id="335833at2"/>
<dbReference type="CDD" id="cd00082">
    <property type="entry name" value="HisKA"/>
    <property type="match status" value="1"/>
</dbReference>
<feature type="transmembrane region" description="Helical" evidence="14">
    <location>
        <begin position="159"/>
        <end position="181"/>
    </location>
</feature>
<comment type="caution">
    <text evidence="17">The sequence shown here is derived from an EMBL/GenBank/DDBJ whole genome shotgun (WGS) entry which is preliminary data.</text>
</comment>
<evidence type="ECO:0000256" key="3">
    <source>
        <dbReference type="ARBA" id="ARBA00012438"/>
    </source>
</evidence>
<dbReference type="AlphaFoldDB" id="A0A4S3PNT9"/>
<evidence type="ECO:0000256" key="11">
    <source>
        <dbReference type="ARBA" id="ARBA00022989"/>
    </source>
</evidence>
<accession>A0A4S3PNT9</accession>
<feature type="domain" description="Histidine kinase" evidence="15">
    <location>
        <begin position="250"/>
        <end position="486"/>
    </location>
</feature>
<dbReference type="EMBL" id="SLUB01000032">
    <property type="protein sequence ID" value="THE11240.1"/>
    <property type="molecule type" value="Genomic_DNA"/>
</dbReference>
<feature type="domain" description="HAMP" evidence="16">
    <location>
        <begin position="183"/>
        <end position="235"/>
    </location>
</feature>
<evidence type="ECO:0000313" key="17">
    <source>
        <dbReference type="EMBL" id="THE11240.1"/>
    </source>
</evidence>
<dbReference type="PROSITE" id="PS50885">
    <property type="entry name" value="HAMP"/>
    <property type="match status" value="1"/>
</dbReference>
<dbReference type="PANTHER" id="PTHR45528">
    <property type="entry name" value="SENSOR HISTIDINE KINASE CPXA"/>
    <property type="match status" value="1"/>
</dbReference>
<evidence type="ECO:0000259" key="16">
    <source>
        <dbReference type="PROSITE" id="PS50885"/>
    </source>
</evidence>
<evidence type="ECO:0000256" key="6">
    <source>
        <dbReference type="ARBA" id="ARBA00022679"/>
    </source>
</evidence>
<dbReference type="InterPro" id="IPR003594">
    <property type="entry name" value="HATPase_dom"/>
</dbReference>
<comment type="subcellular location">
    <subcellularLocation>
        <location evidence="2">Cell membrane</location>
        <topology evidence="2">Multi-pass membrane protein</topology>
    </subcellularLocation>
</comment>
<evidence type="ECO:0000256" key="4">
    <source>
        <dbReference type="ARBA" id="ARBA00022475"/>
    </source>
</evidence>
<organism evidence="17 18">
    <name type="scientific">Bacillus timonensis</name>
    <dbReference type="NCBI Taxonomy" id="1033734"/>
    <lineage>
        <taxon>Bacteria</taxon>
        <taxon>Bacillati</taxon>
        <taxon>Bacillota</taxon>
        <taxon>Bacilli</taxon>
        <taxon>Bacillales</taxon>
        <taxon>Bacillaceae</taxon>
        <taxon>Bacillus</taxon>
    </lineage>
</organism>
<dbReference type="RefSeq" id="WP_136380564.1">
    <property type="nucleotide sequence ID" value="NZ_SLUB01000032.1"/>
</dbReference>
<name>A0A4S3PNT9_9BACI</name>
<gene>
    <name evidence="17" type="ORF">E1I69_15960</name>
</gene>
<evidence type="ECO:0000256" key="12">
    <source>
        <dbReference type="ARBA" id="ARBA00023012"/>
    </source>
</evidence>
<dbReference type="Pfam" id="PF00512">
    <property type="entry name" value="HisKA"/>
    <property type="match status" value="1"/>
</dbReference>
<dbReference type="Gene3D" id="1.10.287.130">
    <property type="match status" value="1"/>
</dbReference>
<evidence type="ECO:0000313" key="18">
    <source>
        <dbReference type="Proteomes" id="UP000306477"/>
    </source>
</evidence>
<keyword evidence="18" id="KW-1185">Reference proteome</keyword>
<dbReference type="GO" id="GO:0005886">
    <property type="term" value="C:plasma membrane"/>
    <property type="evidence" value="ECO:0007669"/>
    <property type="project" value="UniProtKB-SubCell"/>
</dbReference>
<dbReference type="SMART" id="SM00388">
    <property type="entry name" value="HisKA"/>
    <property type="match status" value="1"/>
</dbReference>
<dbReference type="Pfam" id="PF02518">
    <property type="entry name" value="HATPase_c"/>
    <property type="match status" value="1"/>
</dbReference>
<feature type="transmembrane region" description="Helical" evidence="14">
    <location>
        <begin position="7"/>
        <end position="26"/>
    </location>
</feature>
<dbReference type="InterPro" id="IPR050398">
    <property type="entry name" value="HssS/ArlS-like"/>
</dbReference>
<evidence type="ECO:0000256" key="14">
    <source>
        <dbReference type="SAM" id="Phobius"/>
    </source>
</evidence>
<proteinExistence type="predicted"/>
<dbReference type="GO" id="GO:0000155">
    <property type="term" value="F:phosphorelay sensor kinase activity"/>
    <property type="evidence" value="ECO:0007669"/>
    <property type="project" value="InterPro"/>
</dbReference>
<evidence type="ECO:0000256" key="7">
    <source>
        <dbReference type="ARBA" id="ARBA00022692"/>
    </source>
</evidence>
<dbReference type="EC" id="2.7.13.3" evidence="3"/>
<dbReference type="Proteomes" id="UP000306477">
    <property type="component" value="Unassembled WGS sequence"/>
</dbReference>
<evidence type="ECO:0000256" key="5">
    <source>
        <dbReference type="ARBA" id="ARBA00022553"/>
    </source>
</evidence>
<keyword evidence="11 14" id="KW-1133">Transmembrane helix</keyword>
<dbReference type="Pfam" id="PF00672">
    <property type="entry name" value="HAMP"/>
    <property type="match status" value="1"/>
</dbReference>
<dbReference type="SUPFAM" id="SSF158472">
    <property type="entry name" value="HAMP domain-like"/>
    <property type="match status" value="1"/>
</dbReference>
<keyword evidence="10" id="KW-0067">ATP-binding</keyword>
<keyword evidence="8" id="KW-0547">Nucleotide-binding</keyword>
<evidence type="ECO:0000256" key="13">
    <source>
        <dbReference type="ARBA" id="ARBA00023136"/>
    </source>
</evidence>
<keyword evidence="13 14" id="KW-0472">Membrane</keyword>